<reference evidence="1 2" key="1">
    <citation type="submission" date="2013-07" db="EMBL/GenBank/DDBJ databases">
        <authorList>
            <consortium name="DOE Joint Genome Institute"/>
            <person name="Reeve W."/>
            <person name="Huntemann M."/>
            <person name="Han J."/>
            <person name="Chen A."/>
            <person name="Kyrpides N."/>
            <person name="Mavromatis K."/>
            <person name="Markowitz V."/>
            <person name="Palaniappan K."/>
            <person name="Ivanova N."/>
            <person name="Schaumberg A."/>
            <person name="Pati A."/>
            <person name="Liolios K."/>
            <person name="Nordberg H.P."/>
            <person name="Cantor M.N."/>
            <person name="Hua S.X."/>
            <person name="Woyke T."/>
        </authorList>
    </citation>
    <scope>NUCLEOTIDE SEQUENCE [LARGE SCALE GENOMIC DNA]</scope>
    <source>
        <strain evidence="1 2">DSM 43889</strain>
    </source>
</reference>
<accession>A0ABT1JBS4</accession>
<gene>
    <name evidence="1" type="ORF">G443_000019</name>
</gene>
<dbReference type="InterPro" id="IPR032724">
    <property type="entry name" value="SCP1.201-like"/>
</dbReference>
<organism evidence="1 2">
    <name type="scientific">Actinoalloteichus caeruleus DSM 43889</name>
    <dbReference type="NCBI Taxonomy" id="1120930"/>
    <lineage>
        <taxon>Bacteria</taxon>
        <taxon>Bacillati</taxon>
        <taxon>Actinomycetota</taxon>
        <taxon>Actinomycetes</taxon>
        <taxon>Pseudonocardiales</taxon>
        <taxon>Pseudonocardiaceae</taxon>
        <taxon>Actinoalloteichus</taxon>
        <taxon>Actinoalloteichus cyanogriseus</taxon>
    </lineage>
</organism>
<name>A0ABT1JBS4_ACTCY</name>
<keyword evidence="2" id="KW-1185">Reference proteome</keyword>
<proteinExistence type="predicted"/>
<dbReference type="Proteomes" id="UP000791080">
    <property type="component" value="Unassembled WGS sequence"/>
</dbReference>
<evidence type="ECO:0000313" key="1">
    <source>
        <dbReference type="EMBL" id="MCP2329749.1"/>
    </source>
</evidence>
<dbReference type="Pfam" id="PF14428">
    <property type="entry name" value="DddA-like"/>
    <property type="match status" value="1"/>
</dbReference>
<comment type="caution">
    <text evidence="1">The sequence shown here is derived from an EMBL/GenBank/DDBJ whole genome shotgun (WGS) entry which is preliminary data.</text>
</comment>
<dbReference type="EMBL" id="AUBJ02000001">
    <property type="protein sequence ID" value="MCP2329749.1"/>
    <property type="molecule type" value="Genomic_DNA"/>
</dbReference>
<evidence type="ECO:0000313" key="2">
    <source>
        <dbReference type="Proteomes" id="UP000791080"/>
    </source>
</evidence>
<reference evidence="1 2" key="2">
    <citation type="submission" date="2022-06" db="EMBL/GenBank/DDBJ databases">
        <title>Genomic Encyclopedia of Type Strains, Phase I: the one thousand microbial genomes (KMG-I) project.</title>
        <authorList>
            <person name="Kyrpides N."/>
        </authorList>
    </citation>
    <scope>NUCLEOTIDE SEQUENCE [LARGE SCALE GENOMIC DNA]</scope>
    <source>
        <strain evidence="1 2">DSM 43889</strain>
    </source>
</reference>
<sequence>MVGLILATSDLFPEHPLRDRAIADAARHVETKLALRQAESGVTHAVVVVNNLMCEGPYGCTEAVAAILPRGFSMTVWEPGRSRPTTVEGKATWQSS</sequence>
<protein>
    <submittedName>
        <fullName evidence="1">SCP1.201-like deaminase</fullName>
    </submittedName>
</protein>